<dbReference type="RefSeq" id="XP_037873923.1">
    <property type="nucleotide sequence ID" value="XM_038017995.2"/>
</dbReference>
<feature type="signal peptide" evidence="10">
    <location>
        <begin position="1"/>
        <end position="18"/>
    </location>
</feature>
<evidence type="ECO:0000256" key="8">
    <source>
        <dbReference type="RuleBase" id="RU003690"/>
    </source>
</evidence>
<dbReference type="PANTHER" id="PTHR10353:SF36">
    <property type="entry name" value="LP05116P"/>
    <property type="match status" value="1"/>
</dbReference>
<evidence type="ECO:0000256" key="3">
    <source>
        <dbReference type="ARBA" id="ARBA00012744"/>
    </source>
</evidence>
<comment type="subunit">
    <text evidence="2">Homodimer.</text>
</comment>
<evidence type="ECO:0000256" key="1">
    <source>
        <dbReference type="ARBA" id="ARBA00010838"/>
    </source>
</evidence>
<protein>
    <recommendedName>
        <fullName evidence="3">beta-glucosidase</fullName>
        <ecNumber evidence="3">3.2.1.21</ecNumber>
    </recommendedName>
</protein>
<dbReference type="GO" id="GO:0005975">
    <property type="term" value="P:carbohydrate metabolic process"/>
    <property type="evidence" value="ECO:0007669"/>
    <property type="project" value="InterPro"/>
</dbReference>
<organism evidence="11 12">
    <name type="scientific">Bombyx mori</name>
    <name type="common">Silk moth</name>
    <dbReference type="NCBI Taxonomy" id="7091"/>
    <lineage>
        <taxon>Eukaryota</taxon>
        <taxon>Metazoa</taxon>
        <taxon>Ecdysozoa</taxon>
        <taxon>Arthropoda</taxon>
        <taxon>Hexapoda</taxon>
        <taxon>Insecta</taxon>
        <taxon>Pterygota</taxon>
        <taxon>Neoptera</taxon>
        <taxon>Endopterygota</taxon>
        <taxon>Lepidoptera</taxon>
        <taxon>Glossata</taxon>
        <taxon>Ditrysia</taxon>
        <taxon>Bombycoidea</taxon>
        <taxon>Bombycidae</taxon>
        <taxon>Bombycinae</taxon>
        <taxon>Bombyx</taxon>
    </lineage>
</organism>
<dbReference type="SUPFAM" id="SSF51445">
    <property type="entry name" value="(Trans)glycosidases"/>
    <property type="match status" value="1"/>
</dbReference>
<keyword evidence="6 9" id="KW-0326">Glycosidase</keyword>
<evidence type="ECO:0000256" key="10">
    <source>
        <dbReference type="SAM" id="SignalP"/>
    </source>
</evidence>
<dbReference type="InterPro" id="IPR017853">
    <property type="entry name" value="GH"/>
</dbReference>
<dbReference type="Proteomes" id="UP000005204">
    <property type="component" value="Unassembled WGS sequence"/>
</dbReference>
<dbReference type="PROSITE" id="PS00572">
    <property type="entry name" value="GLYCOSYL_HYDROL_F1_1"/>
    <property type="match status" value="1"/>
</dbReference>
<dbReference type="PROSITE" id="PS00653">
    <property type="entry name" value="GLYCOSYL_HYDROL_F1_2"/>
    <property type="match status" value="1"/>
</dbReference>
<dbReference type="FunFam" id="3.20.20.80:FF:000013">
    <property type="entry name" value="lactase-phlorizin hydrolase"/>
    <property type="match status" value="1"/>
</dbReference>
<keyword evidence="4 9" id="KW-0378">Hydrolase</keyword>
<evidence type="ECO:0000256" key="9">
    <source>
        <dbReference type="RuleBase" id="RU004468"/>
    </source>
</evidence>
<evidence type="ECO:0000313" key="11">
    <source>
        <dbReference type="EnsemblMetazoa" id="XP_037873923.1"/>
    </source>
</evidence>
<proteinExistence type="inferred from homology"/>
<name>A0A8R2R297_BOMMO</name>
<comment type="similarity">
    <text evidence="1 8">Belongs to the glycosyl hydrolase 1 family.</text>
</comment>
<keyword evidence="5" id="KW-0325">Glycoprotein</keyword>
<feature type="chain" id="PRO_5035887135" description="beta-glucosidase" evidence="10">
    <location>
        <begin position="19"/>
        <end position="494"/>
    </location>
</feature>
<keyword evidence="10" id="KW-0732">Signal</keyword>
<sequence>MNYSWIVVSSLLCSVAYGSNLTFPPGFKFGAASASYQVEGAWNVSDKGESIWDRLVHTKPEAIMDLTNGDVTCDSYHLWERDIEMATELGLHFYRFSLSWPRLMPTGFSNKISEDGQKYYNNLIDGLLDKGIEPLVTIFHWDLPQSLQDLGGWMNPLIVDWFEDYARVVFSLFADRVKTWVSINEPVSICDYVYNTGGMAPPIFEPHVAPYVCTKHVLLAHAKAWRIYDEEFRPMYNGEISLAIPLIWHEALSAEHEELAELLRENIAGRYSHPVYSKEGGWPPSLEKHLEEVGKRKGFNKSVLPPFTKEEIDLIRGTYDYYGMNFYTSRLVRKARPGESIGAWPMNGAPDFDAAFEKDPSWVAGYSSWFYVTPEYFRPQIMWLKEKYGDLKFLITENGISTGPGLDDRMRVEYYRDHLKELLLAIHEDGVNVVGFTAWTLMDNFEWNDGLGSKFGLYEVNFTSPQRTRTPRASAHYYKSIIDTHSIPKTIYEN</sequence>
<evidence type="ECO:0000256" key="2">
    <source>
        <dbReference type="ARBA" id="ARBA00011738"/>
    </source>
</evidence>
<dbReference type="EC" id="3.2.1.21" evidence="3"/>
<reference evidence="12" key="1">
    <citation type="journal article" date="2008" name="Insect Biochem. Mol. Biol.">
        <title>The genome of a lepidopteran model insect, the silkworm Bombyx mori.</title>
        <authorList>
            <consortium name="International Silkworm Genome Consortium"/>
        </authorList>
    </citation>
    <scope>NUCLEOTIDE SEQUENCE [LARGE SCALE GENOMIC DNA]</scope>
    <source>
        <strain evidence="12">p50T</strain>
    </source>
</reference>
<dbReference type="GeneID" id="101740277"/>
<evidence type="ECO:0000256" key="7">
    <source>
        <dbReference type="PROSITE-ProRule" id="PRU10055"/>
    </source>
</evidence>
<evidence type="ECO:0000256" key="4">
    <source>
        <dbReference type="ARBA" id="ARBA00022801"/>
    </source>
</evidence>
<dbReference type="Pfam" id="PF00232">
    <property type="entry name" value="Glyco_hydro_1"/>
    <property type="match status" value="1"/>
</dbReference>
<dbReference type="Gene3D" id="3.20.20.80">
    <property type="entry name" value="Glycosidases"/>
    <property type="match status" value="1"/>
</dbReference>
<evidence type="ECO:0000256" key="6">
    <source>
        <dbReference type="ARBA" id="ARBA00023295"/>
    </source>
</evidence>
<feature type="active site" description="Nucleophile" evidence="7">
    <location>
        <position position="397"/>
    </location>
</feature>
<dbReference type="InterPro" id="IPR033132">
    <property type="entry name" value="GH_1_N_CS"/>
</dbReference>
<keyword evidence="12" id="KW-1185">Reference proteome</keyword>
<dbReference type="KEGG" id="bmor:101740277"/>
<dbReference type="PANTHER" id="PTHR10353">
    <property type="entry name" value="GLYCOSYL HYDROLASE"/>
    <property type="match status" value="1"/>
</dbReference>
<evidence type="ECO:0000313" key="12">
    <source>
        <dbReference type="Proteomes" id="UP000005204"/>
    </source>
</evidence>
<reference evidence="11" key="2">
    <citation type="submission" date="2022-06" db="UniProtKB">
        <authorList>
            <consortium name="EnsemblMetazoa"/>
        </authorList>
    </citation>
    <scope>IDENTIFICATION</scope>
    <source>
        <strain evidence="11">p50T (Dazao)</strain>
    </source>
</reference>
<dbReference type="EnsemblMetazoa" id="XM_038017995.1">
    <property type="protein sequence ID" value="XP_037873923.1"/>
    <property type="gene ID" value="LOC101740277"/>
</dbReference>
<dbReference type="InterPro" id="IPR001360">
    <property type="entry name" value="Glyco_hydro_1"/>
</dbReference>
<evidence type="ECO:0000256" key="5">
    <source>
        <dbReference type="ARBA" id="ARBA00023180"/>
    </source>
</evidence>
<dbReference type="PRINTS" id="PR00131">
    <property type="entry name" value="GLHYDRLASE1"/>
</dbReference>
<dbReference type="GO" id="GO:0008422">
    <property type="term" value="F:beta-glucosidase activity"/>
    <property type="evidence" value="ECO:0007669"/>
    <property type="project" value="TreeGrafter"/>
</dbReference>
<dbReference type="AlphaFoldDB" id="A0A8R2R297"/>
<accession>A0A8R2R297</accession>
<dbReference type="InterPro" id="IPR018120">
    <property type="entry name" value="Glyco_hydro_1_AS"/>
</dbReference>